<evidence type="ECO:0000313" key="2">
    <source>
        <dbReference type="EMBL" id="NML67617.1"/>
    </source>
</evidence>
<dbReference type="EMBL" id="JABBGH010000003">
    <property type="protein sequence ID" value="NML67617.1"/>
    <property type="molecule type" value="Genomic_DNA"/>
</dbReference>
<keyword evidence="1" id="KW-0732">Signal</keyword>
<evidence type="ECO:0000313" key="3">
    <source>
        <dbReference type="Proteomes" id="UP000559626"/>
    </source>
</evidence>
<proteinExistence type="predicted"/>
<dbReference type="AlphaFoldDB" id="A0A7Y0FP31"/>
<organism evidence="2 3">
    <name type="scientific">Hymenobacter polaris</name>
    <dbReference type="NCBI Taxonomy" id="2682546"/>
    <lineage>
        <taxon>Bacteria</taxon>
        <taxon>Pseudomonadati</taxon>
        <taxon>Bacteroidota</taxon>
        <taxon>Cytophagia</taxon>
        <taxon>Cytophagales</taxon>
        <taxon>Hymenobacteraceae</taxon>
        <taxon>Hymenobacter</taxon>
    </lineage>
</organism>
<name>A0A7Y0FP31_9BACT</name>
<evidence type="ECO:0000256" key="1">
    <source>
        <dbReference type="SAM" id="SignalP"/>
    </source>
</evidence>
<comment type="caution">
    <text evidence="2">The sequence shown here is derived from an EMBL/GenBank/DDBJ whole genome shotgun (WGS) entry which is preliminary data.</text>
</comment>
<accession>A0A7Y0FP31</accession>
<dbReference type="Proteomes" id="UP000559626">
    <property type="component" value="Unassembled WGS sequence"/>
</dbReference>
<feature type="chain" id="PRO_5031107201" evidence="1">
    <location>
        <begin position="21"/>
        <end position="98"/>
    </location>
</feature>
<keyword evidence="3" id="KW-1185">Reference proteome</keyword>
<sequence length="98" mass="10682">MDAKRSRILLLASHAFAMHAALGRLTQKLEAATVEKLAAGCSNDPALASEPEYCPPSAKSLYGAFIPEHDIKHHVAQALKPAGYVGYSNSRSARRRHW</sequence>
<gene>
    <name evidence="2" type="ORF">HHL22_20645</name>
</gene>
<reference evidence="2 3" key="1">
    <citation type="submission" date="2020-04" db="EMBL/GenBank/DDBJ databases">
        <title>Hymenobacter polaris sp. nov., isolated from Arctic soil.</title>
        <authorList>
            <person name="Dahal R.H."/>
        </authorList>
    </citation>
    <scope>NUCLEOTIDE SEQUENCE [LARGE SCALE GENOMIC DNA]</scope>
    <source>
        <strain evidence="2 3">RP-2-7</strain>
    </source>
</reference>
<feature type="signal peptide" evidence="1">
    <location>
        <begin position="1"/>
        <end position="20"/>
    </location>
</feature>
<dbReference type="RefSeq" id="WP_169533270.1">
    <property type="nucleotide sequence ID" value="NZ_JABBGH010000003.1"/>
</dbReference>
<protein>
    <submittedName>
        <fullName evidence="2">Uncharacterized protein</fullName>
    </submittedName>
</protein>